<dbReference type="SUPFAM" id="SSF48008">
    <property type="entry name" value="GntR ligand-binding domain-like"/>
    <property type="match status" value="1"/>
</dbReference>
<comment type="caution">
    <text evidence="6">The sequence shown here is derived from an EMBL/GenBank/DDBJ whole genome shotgun (WGS) entry which is preliminary data.</text>
</comment>
<evidence type="ECO:0000256" key="2">
    <source>
        <dbReference type="ARBA" id="ARBA00023125"/>
    </source>
</evidence>
<reference evidence="6" key="1">
    <citation type="submission" date="2022-04" db="EMBL/GenBank/DDBJ databases">
        <title>Roseomonas acroporae sp. nov., isolated from coral Acropora digitifera.</title>
        <authorList>
            <person name="Sun H."/>
        </authorList>
    </citation>
    <scope>NUCLEOTIDE SEQUENCE</scope>
    <source>
        <strain evidence="6">NAR14</strain>
    </source>
</reference>
<accession>A0A9X1Y820</accession>
<dbReference type="Pfam" id="PF07729">
    <property type="entry name" value="FCD"/>
    <property type="match status" value="1"/>
</dbReference>
<dbReference type="PANTHER" id="PTHR43537">
    <property type="entry name" value="TRANSCRIPTIONAL REGULATOR, GNTR FAMILY"/>
    <property type="match status" value="1"/>
</dbReference>
<proteinExistence type="predicted"/>
<dbReference type="GO" id="GO:0003700">
    <property type="term" value="F:DNA-binding transcription factor activity"/>
    <property type="evidence" value="ECO:0007669"/>
    <property type="project" value="InterPro"/>
</dbReference>
<dbReference type="InterPro" id="IPR008920">
    <property type="entry name" value="TF_FadR/GntR_C"/>
</dbReference>
<evidence type="ECO:0000256" key="4">
    <source>
        <dbReference type="SAM" id="MobiDB-lite"/>
    </source>
</evidence>
<feature type="compositionally biased region" description="Low complexity" evidence="4">
    <location>
        <begin position="1"/>
        <end position="17"/>
    </location>
</feature>
<dbReference type="Proteomes" id="UP001139516">
    <property type="component" value="Unassembled WGS sequence"/>
</dbReference>
<dbReference type="SMART" id="SM00895">
    <property type="entry name" value="FCD"/>
    <property type="match status" value="1"/>
</dbReference>
<dbReference type="SMART" id="SM00345">
    <property type="entry name" value="HTH_GNTR"/>
    <property type="match status" value="1"/>
</dbReference>
<dbReference type="Gene3D" id="1.20.120.530">
    <property type="entry name" value="GntR ligand-binding domain-like"/>
    <property type="match status" value="1"/>
</dbReference>
<dbReference type="SUPFAM" id="SSF46785">
    <property type="entry name" value="Winged helix' DNA-binding domain"/>
    <property type="match status" value="1"/>
</dbReference>
<feature type="domain" description="HTH gntR-type" evidence="5">
    <location>
        <begin position="26"/>
        <end position="93"/>
    </location>
</feature>
<protein>
    <submittedName>
        <fullName evidence="6">GntR family transcriptional regulator</fullName>
    </submittedName>
</protein>
<dbReference type="EMBL" id="JALPRX010000038">
    <property type="protein sequence ID" value="MCK8784825.1"/>
    <property type="molecule type" value="Genomic_DNA"/>
</dbReference>
<dbReference type="GO" id="GO:0003677">
    <property type="term" value="F:DNA binding"/>
    <property type="evidence" value="ECO:0007669"/>
    <property type="project" value="UniProtKB-KW"/>
</dbReference>
<dbReference type="Pfam" id="PF00392">
    <property type="entry name" value="GntR"/>
    <property type="match status" value="1"/>
</dbReference>
<gene>
    <name evidence="6" type="ORF">M0638_10565</name>
</gene>
<evidence type="ECO:0000256" key="3">
    <source>
        <dbReference type="ARBA" id="ARBA00023163"/>
    </source>
</evidence>
<dbReference type="CDD" id="cd07377">
    <property type="entry name" value="WHTH_GntR"/>
    <property type="match status" value="1"/>
</dbReference>
<evidence type="ECO:0000256" key="1">
    <source>
        <dbReference type="ARBA" id="ARBA00023015"/>
    </source>
</evidence>
<evidence type="ECO:0000259" key="5">
    <source>
        <dbReference type="PROSITE" id="PS50949"/>
    </source>
</evidence>
<dbReference type="InterPro" id="IPR011711">
    <property type="entry name" value="GntR_C"/>
</dbReference>
<dbReference type="PANTHER" id="PTHR43537:SF41">
    <property type="entry name" value="TRANSCRIPTIONAL REGULATORY PROTEIN"/>
    <property type="match status" value="1"/>
</dbReference>
<dbReference type="AlphaFoldDB" id="A0A9X1Y820"/>
<feature type="region of interest" description="Disordered" evidence="4">
    <location>
        <begin position="1"/>
        <end position="22"/>
    </location>
</feature>
<evidence type="ECO:0000313" key="7">
    <source>
        <dbReference type="Proteomes" id="UP001139516"/>
    </source>
</evidence>
<organism evidence="6 7">
    <name type="scientific">Roseomonas acroporae</name>
    <dbReference type="NCBI Taxonomy" id="2937791"/>
    <lineage>
        <taxon>Bacteria</taxon>
        <taxon>Pseudomonadati</taxon>
        <taxon>Pseudomonadota</taxon>
        <taxon>Alphaproteobacteria</taxon>
        <taxon>Acetobacterales</taxon>
        <taxon>Roseomonadaceae</taxon>
        <taxon>Roseomonas</taxon>
    </lineage>
</organism>
<dbReference type="InterPro" id="IPR036388">
    <property type="entry name" value="WH-like_DNA-bd_sf"/>
</dbReference>
<dbReference type="RefSeq" id="WP_248666946.1">
    <property type="nucleotide sequence ID" value="NZ_JALPRX010000038.1"/>
</dbReference>
<evidence type="ECO:0000313" key="6">
    <source>
        <dbReference type="EMBL" id="MCK8784825.1"/>
    </source>
</evidence>
<name>A0A9X1Y820_9PROT</name>
<keyword evidence="3" id="KW-0804">Transcription</keyword>
<dbReference type="InterPro" id="IPR036390">
    <property type="entry name" value="WH_DNA-bd_sf"/>
</dbReference>
<keyword evidence="2" id="KW-0238">DNA-binding</keyword>
<dbReference type="InterPro" id="IPR000524">
    <property type="entry name" value="Tscrpt_reg_HTH_GntR"/>
</dbReference>
<dbReference type="Gene3D" id="1.10.10.10">
    <property type="entry name" value="Winged helix-like DNA-binding domain superfamily/Winged helix DNA-binding domain"/>
    <property type="match status" value="1"/>
</dbReference>
<keyword evidence="7" id="KW-1185">Reference proteome</keyword>
<keyword evidence="1" id="KW-0805">Transcription regulation</keyword>
<dbReference type="PROSITE" id="PS50949">
    <property type="entry name" value="HTH_GNTR"/>
    <property type="match status" value="1"/>
</dbReference>
<sequence>MTIDTRTAAPRPVARPAAHGKGLAHRTVSAALVEEIRQRILDGRYEAGAQLRQDVLAGEFGASRIPVREALFQLEAEGLVKLAPHRGATVSELSAEGMLEVYELRADLEPRLLAASAPLLTEADHAALDMMQAEYAAALRGQDIGRWGALNTALHLALYRHAGRPRTLALVTTLLQECDRYTRIQLSASAGASPRAEHEHAELLRLCRAGRTEAACALLRRHIDDVARTLRALLRPGEAAPG</sequence>